<proteinExistence type="predicted"/>
<feature type="transmembrane region" description="Helical" evidence="2">
    <location>
        <begin position="129"/>
        <end position="147"/>
    </location>
</feature>
<dbReference type="Proteomes" id="UP000664521">
    <property type="component" value="Unassembled WGS sequence"/>
</dbReference>
<evidence type="ECO:0000256" key="2">
    <source>
        <dbReference type="SAM" id="Phobius"/>
    </source>
</evidence>
<feature type="region of interest" description="Disordered" evidence="1">
    <location>
        <begin position="295"/>
        <end position="357"/>
    </location>
</feature>
<dbReference type="AlphaFoldDB" id="A0A8H3FD52"/>
<protein>
    <recommendedName>
        <fullName evidence="3">Rhodopsin domain-containing protein</fullName>
    </recommendedName>
</protein>
<sequence>MVQQVISNTNLTPLIQIIAWFMFSAVMIGVLLRATSKSFITRRLGRDDALIFSAIPFALGQTVAILMSAHHGLGKPVASLSFSQIANVQKTQYTAQLLYVISICLAKLSVVVTIAYITPNPKDQRILRVTGMIISLWAFTAFLVSAFQCHVPHAWDFHSEHCINRTAFWNFFEIINIVTDFVLMLFPGAIVFRIQARLIRKLKVMFFFALRIAPVAAIIIKLVYWNRWTSHRRTADETLSIWTVILLMQIVQGLEIVATCCLNLPPFLLSLQSGFMHGDDLRRRGQAVTDSYGYSISGDTGGDGSRSQRHTGAGGKRAQRVPRIPPIPHITSNGHKVSIKGGKDATNSDAESQDSRRQIIKQTRTFAVDHV</sequence>
<feature type="transmembrane region" description="Helical" evidence="2">
    <location>
        <begin position="17"/>
        <end position="36"/>
    </location>
</feature>
<evidence type="ECO:0000313" key="5">
    <source>
        <dbReference type="Proteomes" id="UP000664521"/>
    </source>
</evidence>
<evidence type="ECO:0000259" key="3">
    <source>
        <dbReference type="Pfam" id="PF20684"/>
    </source>
</evidence>
<dbReference type="InterPro" id="IPR049326">
    <property type="entry name" value="Rhodopsin_dom_fungi"/>
</dbReference>
<dbReference type="EMBL" id="CAJPDS010000030">
    <property type="protein sequence ID" value="CAF9922233.1"/>
    <property type="molecule type" value="Genomic_DNA"/>
</dbReference>
<dbReference type="OrthoDB" id="3918601at2759"/>
<keyword evidence="2" id="KW-0812">Transmembrane</keyword>
<name>A0A8H3FD52_9LECA</name>
<organism evidence="4 5">
    <name type="scientific">Heterodermia speciosa</name>
    <dbReference type="NCBI Taxonomy" id="116794"/>
    <lineage>
        <taxon>Eukaryota</taxon>
        <taxon>Fungi</taxon>
        <taxon>Dikarya</taxon>
        <taxon>Ascomycota</taxon>
        <taxon>Pezizomycotina</taxon>
        <taxon>Lecanoromycetes</taxon>
        <taxon>OSLEUM clade</taxon>
        <taxon>Lecanoromycetidae</taxon>
        <taxon>Caliciales</taxon>
        <taxon>Physciaceae</taxon>
        <taxon>Heterodermia</taxon>
    </lineage>
</organism>
<feature type="transmembrane region" description="Helical" evidence="2">
    <location>
        <begin position="167"/>
        <end position="192"/>
    </location>
</feature>
<accession>A0A8H3FD52</accession>
<feature type="transmembrane region" description="Helical" evidence="2">
    <location>
        <begin position="204"/>
        <end position="224"/>
    </location>
</feature>
<feature type="transmembrane region" description="Helical" evidence="2">
    <location>
        <begin position="93"/>
        <end position="117"/>
    </location>
</feature>
<keyword evidence="2" id="KW-0472">Membrane</keyword>
<gene>
    <name evidence="4" type="ORF">HETSPECPRED_005012</name>
</gene>
<comment type="caution">
    <text evidence="4">The sequence shown here is derived from an EMBL/GenBank/DDBJ whole genome shotgun (WGS) entry which is preliminary data.</text>
</comment>
<evidence type="ECO:0000256" key="1">
    <source>
        <dbReference type="SAM" id="MobiDB-lite"/>
    </source>
</evidence>
<keyword evidence="2" id="KW-1133">Transmembrane helix</keyword>
<keyword evidence="5" id="KW-1185">Reference proteome</keyword>
<reference evidence="4" key="1">
    <citation type="submission" date="2021-03" db="EMBL/GenBank/DDBJ databases">
        <authorList>
            <person name="Tagirdzhanova G."/>
        </authorList>
    </citation>
    <scope>NUCLEOTIDE SEQUENCE</scope>
</reference>
<dbReference type="Pfam" id="PF20684">
    <property type="entry name" value="Fung_rhodopsin"/>
    <property type="match status" value="1"/>
</dbReference>
<evidence type="ECO:0000313" key="4">
    <source>
        <dbReference type="EMBL" id="CAF9922233.1"/>
    </source>
</evidence>
<dbReference type="PANTHER" id="PTHR38794">
    <property type="entry name" value="INTEGRAL MEMBRANE PROTEIN"/>
    <property type="match status" value="1"/>
</dbReference>
<feature type="domain" description="Rhodopsin" evidence="3">
    <location>
        <begin position="32"/>
        <end position="263"/>
    </location>
</feature>
<dbReference type="PANTHER" id="PTHR38794:SF1">
    <property type="entry name" value="INTEGRAL MEMBRANE PROTEIN"/>
    <property type="match status" value="1"/>
</dbReference>